<keyword evidence="6 9" id="KW-0067">ATP-binding</keyword>
<dbReference type="EMBL" id="LPZR01000040">
    <property type="protein sequence ID" value="KYO56641.1"/>
    <property type="molecule type" value="Genomic_DNA"/>
</dbReference>
<dbReference type="GO" id="GO:0003684">
    <property type="term" value="F:damaged DNA binding"/>
    <property type="evidence" value="ECO:0007669"/>
    <property type="project" value="InterPro"/>
</dbReference>
<proteinExistence type="inferred from homology"/>
<dbReference type="InterPro" id="IPR011545">
    <property type="entry name" value="DEAD/DEAH_box_helicase_dom"/>
</dbReference>
<keyword evidence="8 9" id="KW-0234">DNA repair</keyword>
<dbReference type="InterPro" id="IPR003711">
    <property type="entry name" value="CarD-like/TRCF_RID"/>
</dbReference>
<comment type="similarity">
    <text evidence="9">In the C-terminal section; belongs to the helicase family. RecG subfamily.</text>
</comment>
<reference evidence="12 13" key="1">
    <citation type="submission" date="2015-12" db="EMBL/GenBank/DDBJ databases">
        <title>Genome sequence of Tistrella mobilis MCCC 1A02139.</title>
        <authorList>
            <person name="Lu L."/>
            <person name="Lai Q."/>
            <person name="Shao Z."/>
            <person name="Qian P."/>
        </authorList>
    </citation>
    <scope>NUCLEOTIDE SEQUENCE [LARGE SCALE GENOMIC DNA]</scope>
    <source>
        <strain evidence="12 13">MCCC 1A02139</strain>
    </source>
</reference>
<organism evidence="12 13">
    <name type="scientific">Tistrella mobilis</name>
    <dbReference type="NCBI Taxonomy" id="171437"/>
    <lineage>
        <taxon>Bacteria</taxon>
        <taxon>Pseudomonadati</taxon>
        <taxon>Pseudomonadota</taxon>
        <taxon>Alphaproteobacteria</taxon>
        <taxon>Geminicoccales</taxon>
        <taxon>Geminicoccaceae</taxon>
        <taxon>Tistrella</taxon>
    </lineage>
</organism>
<evidence type="ECO:0000313" key="13">
    <source>
        <dbReference type="Proteomes" id="UP000075787"/>
    </source>
</evidence>
<evidence type="ECO:0000313" key="12">
    <source>
        <dbReference type="EMBL" id="KYO56641.1"/>
    </source>
</evidence>
<dbReference type="NCBIfam" id="TIGR00580">
    <property type="entry name" value="mfd"/>
    <property type="match status" value="1"/>
</dbReference>
<dbReference type="RefSeq" id="WP_062761823.1">
    <property type="nucleotide sequence ID" value="NZ_CP121045.1"/>
</dbReference>
<dbReference type="Pfam" id="PF17757">
    <property type="entry name" value="UvrB_inter"/>
    <property type="match status" value="1"/>
</dbReference>
<dbReference type="SMART" id="SM00487">
    <property type="entry name" value="DEXDc"/>
    <property type="match status" value="1"/>
</dbReference>
<dbReference type="Proteomes" id="UP000075787">
    <property type="component" value="Unassembled WGS sequence"/>
</dbReference>
<dbReference type="GO" id="GO:0006355">
    <property type="term" value="P:regulation of DNA-templated transcription"/>
    <property type="evidence" value="ECO:0007669"/>
    <property type="project" value="UniProtKB-UniRule"/>
</dbReference>
<sequence>MKDATPVLIDPTLFDRPGRILLTEAPDGLVWQLAAEFAASRPKRDLVLVMRDDARMAAAADALKVHLPEAEVLRLPAWDCLPYDRASPNGMIAAERMDTLTRLAGGPAADDPKAGTGSRPRAIVVTTVNALAQRVPPRESLALARLRLEPGHRLSTERLVDYLMHNGYVRAGTVMEPGEFAVRGGIVDLFPAGEPDPVRLDFFGDEVEAIRNFDPVTQRSNARIRRLDLKPVSEILLTEGVIQRFRQGYRQAFGAVGTGDPLYEAISAGRRHAGMEHWLPLFHTHLEPVTAYFDRPMMVFDHLADQAFTERRVLIEDYYEARRTGPVSIIGGEREAPYRALPPDQLYLTAKEWAEIGRSETLVAVQPGAAERPLEQGWQAARLAGRAARDFAPERKDEDVNLFEALKAHVDAERSAGRRVVVCCYSAGSLDRIRTVFEDHGLKQLEQVETWADIGKAKPGALVLIVLPLDHGYVAGDLSVLTEQDILGDRLHRKTRRKRRAENFLRDADSLTVGDLVVHVDHGIGRYEGLETITAGGAPHDCVLVVYEGGDRLFVPVEHIDMLSRYGTADGPAPLDRLGGSQWQQRKERTKRRLKDMADALIAVAAERQLKGAARIERPQGLYDEFCARFPYTETEDQLHAIEDVIDDLASGRPMDRLICGDVGFGKTEVALRAAFIAAMSGVQVAVVAPTTLLCHQHFLGFTKRFQGFPIKIVEVSRLVAGKRATEAKKAIADGTADIVIGTHALLSKGISFRDLGLMIIDEEQHFGVKHKERLKELKADVHVLTLTATPIPRTLQLALAGVKELSIIATPPVDRLALRTFTMPYDSVIVREAILREHYRGGQTFFVCPRIEQVKEVEERLRSLVPEVKIAVAHGRLAAGELEDVMGGFYGGEYDVLLSTSIVESGLDIPRANTIIIYRADLFGLAQLYQLRGRVGRGKLRGYAYLMLPANHGVTRTAEKRLDVMQTLDSLGAGFTLASHDLDIRGAGNLLGEEQSGHIREVGLELFQQMLDDAIEAAKTGGGDTPARAPVRDWSPQINLGAAVLIPETYVSDLDVRMSLYRRLADLDEGDELDAFAAELVDRFGPLPDEVRQLLQIVAIKRLCIAAGVEKVEAGPKGATIAFHLDQFARPDGLIQFIAGQSGTIRLRPDHKLVVIRAWATVDDRLKGARDLIATLARIARTGKAA</sequence>
<comment type="subcellular location">
    <subcellularLocation>
        <location evidence="9">Cytoplasm</location>
    </subcellularLocation>
</comment>
<dbReference type="GO" id="GO:0016787">
    <property type="term" value="F:hydrolase activity"/>
    <property type="evidence" value="ECO:0007669"/>
    <property type="project" value="UniProtKB-KW"/>
</dbReference>
<dbReference type="Gene3D" id="3.90.1150.50">
    <property type="entry name" value="Transcription-repair-coupling factor, D7 domain"/>
    <property type="match status" value="1"/>
</dbReference>
<dbReference type="InterPro" id="IPR004576">
    <property type="entry name" value="Mfd"/>
</dbReference>
<accession>A0A161PYL8</accession>
<evidence type="ECO:0000256" key="2">
    <source>
        <dbReference type="ARBA" id="ARBA00022741"/>
    </source>
</evidence>
<dbReference type="PANTHER" id="PTHR47964:SF1">
    <property type="entry name" value="ATP-DEPENDENT DNA HELICASE HOMOLOG RECG, CHLOROPLASTIC"/>
    <property type="match status" value="1"/>
</dbReference>
<dbReference type="SMART" id="SM00982">
    <property type="entry name" value="TRCF"/>
    <property type="match status" value="1"/>
</dbReference>
<gene>
    <name evidence="9" type="primary">mfd</name>
    <name evidence="12" type="ORF">AUP44_21775</name>
</gene>
<dbReference type="Gene3D" id="3.40.50.300">
    <property type="entry name" value="P-loop containing nucleotide triphosphate hydrolases"/>
    <property type="match status" value="2"/>
</dbReference>
<evidence type="ECO:0000256" key="7">
    <source>
        <dbReference type="ARBA" id="ARBA00023125"/>
    </source>
</evidence>
<keyword evidence="4 9" id="KW-0378">Hydrolase</keyword>
<evidence type="ECO:0000256" key="3">
    <source>
        <dbReference type="ARBA" id="ARBA00022763"/>
    </source>
</evidence>
<dbReference type="Pfam" id="PF00270">
    <property type="entry name" value="DEAD"/>
    <property type="match status" value="1"/>
</dbReference>
<dbReference type="GO" id="GO:0003678">
    <property type="term" value="F:DNA helicase activity"/>
    <property type="evidence" value="ECO:0007669"/>
    <property type="project" value="TreeGrafter"/>
</dbReference>
<dbReference type="SUPFAM" id="SSF143517">
    <property type="entry name" value="TRCF domain-like"/>
    <property type="match status" value="1"/>
</dbReference>
<evidence type="ECO:0000256" key="1">
    <source>
        <dbReference type="ARBA" id="ARBA00022490"/>
    </source>
</evidence>
<dbReference type="InterPro" id="IPR005118">
    <property type="entry name" value="TRCF_C"/>
</dbReference>
<dbReference type="InterPro" id="IPR036101">
    <property type="entry name" value="CarD-like/TRCF_RID_sf"/>
</dbReference>
<keyword evidence="3 9" id="KW-0227">DNA damage</keyword>
<dbReference type="EC" id="3.6.4.-" evidence="9"/>
<dbReference type="Gene3D" id="3.40.50.11180">
    <property type="match status" value="1"/>
</dbReference>
<dbReference type="InterPro" id="IPR041471">
    <property type="entry name" value="UvrB_inter"/>
</dbReference>
<dbReference type="CDD" id="cd17991">
    <property type="entry name" value="DEXHc_TRCF"/>
    <property type="match status" value="1"/>
</dbReference>
<keyword evidence="1 9" id="KW-0963">Cytoplasm</keyword>
<dbReference type="SMART" id="SM00490">
    <property type="entry name" value="HELICc"/>
    <property type="match status" value="1"/>
</dbReference>
<dbReference type="Pfam" id="PF03461">
    <property type="entry name" value="TRCF"/>
    <property type="match status" value="1"/>
</dbReference>
<dbReference type="HAMAP" id="MF_00969">
    <property type="entry name" value="TRCF"/>
    <property type="match status" value="1"/>
</dbReference>
<dbReference type="InterPro" id="IPR037235">
    <property type="entry name" value="TRCF-like_C_D7"/>
</dbReference>
<dbReference type="InterPro" id="IPR047112">
    <property type="entry name" value="RecG/Mfd"/>
</dbReference>
<dbReference type="GO" id="GO:0005737">
    <property type="term" value="C:cytoplasm"/>
    <property type="evidence" value="ECO:0007669"/>
    <property type="project" value="UniProtKB-SubCell"/>
</dbReference>
<dbReference type="Gene3D" id="3.40.50.11140">
    <property type="match status" value="1"/>
</dbReference>
<dbReference type="InterPro" id="IPR014001">
    <property type="entry name" value="Helicase_ATP-bd"/>
</dbReference>
<protein>
    <recommendedName>
        <fullName evidence="9">Transcription-repair-coupling factor</fullName>
        <shortName evidence="9">TRCF</shortName>
        <ecNumber evidence="9">3.6.4.-</ecNumber>
    </recommendedName>
</protein>
<evidence type="ECO:0000256" key="8">
    <source>
        <dbReference type="ARBA" id="ARBA00023204"/>
    </source>
</evidence>
<dbReference type="Gene3D" id="2.40.10.170">
    <property type="match status" value="1"/>
</dbReference>
<dbReference type="PROSITE" id="PS51194">
    <property type="entry name" value="HELICASE_CTER"/>
    <property type="match status" value="1"/>
</dbReference>
<feature type="domain" description="Helicase C-terminal" evidence="11">
    <location>
        <begin position="830"/>
        <end position="984"/>
    </location>
</feature>
<dbReference type="GeneID" id="97241941"/>
<dbReference type="GO" id="GO:0000716">
    <property type="term" value="P:transcription-coupled nucleotide-excision repair, DNA damage recognition"/>
    <property type="evidence" value="ECO:0007669"/>
    <property type="project" value="UniProtKB-UniRule"/>
</dbReference>
<keyword evidence="2 9" id="KW-0547">Nucleotide-binding</keyword>
<keyword evidence="7 9" id="KW-0238">DNA-binding</keyword>
<dbReference type="InterPro" id="IPR001650">
    <property type="entry name" value="Helicase_C-like"/>
</dbReference>
<evidence type="ECO:0000256" key="5">
    <source>
        <dbReference type="ARBA" id="ARBA00022806"/>
    </source>
</evidence>
<evidence type="ECO:0000256" key="9">
    <source>
        <dbReference type="HAMAP-Rule" id="MF_00969"/>
    </source>
</evidence>
<dbReference type="SUPFAM" id="SSF141259">
    <property type="entry name" value="CarD-like"/>
    <property type="match status" value="1"/>
</dbReference>
<comment type="similarity">
    <text evidence="9">In the N-terminal section; belongs to the UvrB family.</text>
</comment>
<dbReference type="GO" id="GO:0005524">
    <property type="term" value="F:ATP binding"/>
    <property type="evidence" value="ECO:0007669"/>
    <property type="project" value="UniProtKB-UniRule"/>
</dbReference>
<dbReference type="Pfam" id="PF00271">
    <property type="entry name" value="Helicase_C"/>
    <property type="match status" value="1"/>
</dbReference>
<dbReference type="SUPFAM" id="SSF52540">
    <property type="entry name" value="P-loop containing nucleoside triphosphate hydrolases"/>
    <property type="match status" value="4"/>
</dbReference>
<comment type="caution">
    <text evidence="12">The sequence shown here is derived from an EMBL/GenBank/DDBJ whole genome shotgun (WGS) entry which is preliminary data.</text>
</comment>
<dbReference type="Gene3D" id="3.30.2060.10">
    <property type="entry name" value="Penicillin-binding protein 1b domain"/>
    <property type="match status" value="1"/>
</dbReference>
<evidence type="ECO:0000259" key="11">
    <source>
        <dbReference type="PROSITE" id="PS51194"/>
    </source>
</evidence>
<evidence type="ECO:0000259" key="10">
    <source>
        <dbReference type="PROSITE" id="PS51192"/>
    </source>
</evidence>
<keyword evidence="5" id="KW-0347">Helicase</keyword>
<evidence type="ECO:0000256" key="6">
    <source>
        <dbReference type="ARBA" id="ARBA00022840"/>
    </source>
</evidence>
<dbReference type="PROSITE" id="PS51192">
    <property type="entry name" value="HELICASE_ATP_BIND_1"/>
    <property type="match status" value="1"/>
</dbReference>
<name>A0A161PYL8_9PROT</name>
<dbReference type="AlphaFoldDB" id="A0A161PYL8"/>
<dbReference type="OrthoDB" id="9804325at2"/>
<feature type="domain" description="Helicase ATP-binding" evidence="10">
    <location>
        <begin position="648"/>
        <end position="809"/>
    </location>
</feature>
<evidence type="ECO:0000256" key="4">
    <source>
        <dbReference type="ARBA" id="ARBA00022801"/>
    </source>
</evidence>
<dbReference type="PANTHER" id="PTHR47964">
    <property type="entry name" value="ATP-DEPENDENT DNA HELICASE HOMOLOG RECG, CHLOROPLASTIC"/>
    <property type="match status" value="1"/>
</dbReference>
<comment type="function">
    <text evidence="9">Couples transcription and DNA repair by recognizing RNA polymerase (RNAP) stalled at DNA lesions. Mediates ATP-dependent release of RNAP and its truncated transcript from the DNA, and recruitment of nucleotide excision repair machinery to the damaged site.</text>
</comment>
<dbReference type="SMART" id="SM01058">
    <property type="entry name" value="CarD_TRCF"/>
    <property type="match status" value="1"/>
</dbReference>
<dbReference type="Pfam" id="PF02559">
    <property type="entry name" value="CarD_TRCF_RID"/>
    <property type="match status" value="1"/>
</dbReference>
<dbReference type="InterPro" id="IPR027417">
    <property type="entry name" value="P-loop_NTPase"/>
</dbReference>